<dbReference type="EMBL" id="BAABRU010000006">
    <property type="protein sequence ID" value="GAA5528146.1"/>
    <property type="molecule type" value="Genomic_DNA"/>
</dbReference>
<reference evidence="1 2" key="1">
    <citation type="submission" date="2024-02" db="EMBL/GenBank/DDBJ databases">
        <title>Herpetosiphon gulosus NBRC 112829.</title>
        <authorList>
            <person name="Ichikawa N."/>
            <person name="Katano-Makiyama Y."/>
            <person name="Hidaka K."/>
        </authorList>
    </citation>
    <scope>NUCLEOTIDE SEQUENCE [LARGE SCALE GENOMIC DNA]</scope>
    <source>
        <strain evidence="1 2">NBRC 112829</strain>
    </source>
</reference>
<name>A0ABP9X1G1_9CHLR</name>
<evidence type="ECO:0000313" key="1">
    <source>
        <dbReference type="EMBL" id="GAA5528146.1"/>
    </source>
</evidence>
<organism evidence="1 2">
    <name type="scientific">Herpetosiphon gulosus</name>
    <dbReference type="NCBI Taxonomy" id="1973496"/>
    <lineage>
        <taxon>Bacteria</taxon>
        <taxon>Bacillati</taxon>
        <taxon>Chloroflexota</taxon>
        <taxon>Chloroflexia</taxon>
        <taxon>Herpetosiphonales</taxon>
        <taxon>Herpetosiphonaceae</taxon>
        <taxon>Herpetosiphon</taxon>
    </lineage>
</organism>
<gene>
    <name evidence="1" type="ORF">Hgul01_01943</name>
</gene>
<protein>
    <submittedName>
        <fullName evidence="1">Uncharacterized protein</fullName>
    </submittedName>
</protein>
<evidence type="ECO:0000313" key="2">
    <source>
        <dbReference type="Proteomes" id="UP001428290"/>
    </source>
</evidence>
<accession>A0ABP9X1G1</accession>
<proteinExistence type="predicted"/>
<dbReference type="Proteomes" id="UP001428290">
    <property type="component" value="Unassembled WGS sequence"/>
</dbReference>
<comment type="caution">
    <text evidence="1">The sequence shown here is derived from an EMBL/GenBank/DDBJ whole genome shotgun (WGS) entry which is preliminary data.</text>
</comment>
<keyword evidence="2" id="KW-1185">Reference proteome</keyword>
<sequence length="169" mass="18058">MPNVNVFRGSDASLVLAVDDSSTAEGGLADALIGEYALSSVVGRLQNVQIVVQNDIRPYHEIGRRFATELRPGNINISGTAERAHINGALIRLLLGDGSKSPPPTGAIAQPSFNIVINLVNPASPDNSSTLTIFGVKFDTWSFRLPEDDFVMETVTFKALRMSSAETSA</sequence>
<dbReference type="RefSeq" id="WP_345721759.1">
    <property type="nucleotide sequence ID" value="NZ_BAABRU010000006.1"/>
</dbReference>